<feature type="transmembrane region" description="Helical" evidence="5">
    <location>
        <begin position="131"/>
        <end position="152"/>
    </location>
</feature>
<dbReference type="GeneID" id="106160679"/>
<keyword evidence="4 5" id="KW-0472">Membrane</keyword>
<feature type="transmembrane region" description="Helical" evidence="5">
    <location>
        <begin position="12"/>
        <end position="32"/>
    </location>
</feature>
<sequence>MALSCSTTLKICLVFLLLANICNVIAFATMGWSRIDFFNTWKGLWRWCTGDLCGDRDGDDYFKAVQWTFMIGSGGFAVTLVILFLYSCMSPLRKRPVASVWIFLCFISGVFSLIGVAIYGARKPDIEELHYSYGLACCGLILGVLTGVFGIADSRA</sequence>
<evidence type="ECO:0000256" key="1">
    <source>
        <dbReference type="ARBA" id="ARBA00004141"/>
    </source>
</evidence>
<protein>
    <submittedName>
        <fullName evidence="7">Uncharacterized protein LOC106160679</fullName>
    </submittedName>
    <submittedName>
        <fullName evidence="8">Uncharacterized protein LOC106173471</fullName>
    </submittedName>
</protein>
<feature type="transmembrane region" description="Helical" evidence="5">
    <location>
        <begin position="64"/>
        <end position="86"/>
    </location>
</feature>
<dbReference type="Proteomes" id="UP000085678">
    <property type="component" value="Unplaced"/>
</dbReference>
<dbReference type="RefSeq" id="XP_013392797.1">
    <property type="nucleotide sequence ID" value="XM_013537343.1"/>
</dbReference>
<keyword evidence="2 5" id="KW-0812">Transmembrane</keyword>
<evidence type="ECO:0000313" key="8">
    <source>
        <dbReference type="RefSeq" id="XP_013410064.1"/>
    </source>
</evidence>
<dbReference type="Gene3D" id="1.20.140.150">
    <property type="match status" value="1"/>
</dbReference>
<name>A0A1S3JJI4_LINAN</name>
<keyword evidence="6" id="KW-1185">Reference proteome</keyword>
<proteinExistence type="predicted"/>
<dbReference type="RefSeq" id="XP_013410064.1">
    <property type="nucleotide sequence ID" value="XM_013554610.1"/>
</dbReference>
<evidence type="ECO:0000256" key="3">
    <source>
        <dbReference type="ARBA" id="ARBA00022989"/>
    </source>
</evidence>
<dbReference type="Pfam" id="PF00822">
    <property type="entry name" value="PMP22_Claudin"/>
    <property type="match status" value="1"/>
</dbReference>
<evidence type="ECO:0000313" key="7">
    <source>
        <dbReference type="RefSeq" id="XP_013392797.1"/>
    </source>
</evidence>
<dbReference type="OMA" id="IDFFNTW"/>
<evidence type="ECO:0000256" key="4">
    <source>
        <dbReference type="ARBA" id="ARBA00023136"/>
    </source>
</evidence>
<feature type="transmembrane region" description="Helical" evidence="5">
    <location>
        <begin position="98"/>
        <end position="119"/>
    </location>
</feature>
<comment type="subcellular location">
    <subcellularLocation>
        <location evidence="1">Membrane</location>
        <topology evidence="1">Multi-pass membrane protein</topology>
    </subcellularLocation>
</comment>
<dbReference type="AlphaFoldDB" id="A0A1S3JJI4"/>
<dbReference type="GO" id="GO:0016020">
    <property type="term" value="C:membrane"/>
    <property type="evidence" value="ECO:0007669"/>
    <property type="project" value="UniProtKB-SubCell"/>
</dbReference>
<reference evidence="7 8" key="1">
    <citation type="submission" date="2025-04" db="UniProtKB">
        <authorList>
            <consortium name="RefSeq"/>
        </authorList>
    </citation>
    <scope>IDENTIFICATION</scope>
    <source>
        <tissue evidence="7 8">Gonads</tissue>
    </source>
</reference>
<gene>
    <name evidence="8" type="primary">LOC106173471</name>
    <name evidence="7" type="synonym">LOC106160679</name>
</gene>
<dbReference type="GeneID" id="106173471"/>
<accession>A0A1S3JJI4</accession>
<evidence type="ECO:0000313" key="6">
    <source>
        <dbReference type="Proteomes" id="UP000085678"/>
    </source>
</evidence>
<dbReference type="OrthoDB" id="6152343at2759"/>
<dbReference type="KEGG" id="lak:106160679"/>
<organism evidence="6 8">
    <name type="scientific">Lingula anatina</name>
    <name type="common">Brachiopod</name>
    <name type="synonym">Lingula unguis</name>
    <dbReference type="NCBI Taxonomy" id="7574"/>
    <lineage>
        <taxon>Eukaryota</taxon>
        <taxon>Metazoa</taxon>
        <taxon>Spiralia</taxon>
        <taxon>Lophotrochozoa</taxon>
        <taxon>Brachiopoda</taxon>
        <taxon>Linguliformea</taxon>
        <taxon>Lingulata</taxon>
        <taxon>Lingulida</taxon>
        <taxon>Linguloidea</taxon>
        <taxon>Lingulidae</taxon>
        <taxon>Lingula</taxon>
    </lineage>
</organism>
<dbReference type="InterPro" id="IPR004031">
    <property type="entry name" value="PMP22/EMP/MP20/Claudin"/>
</dbReference>
<evidence type="ECO:0000256" key="5">
    <source>
        <dbReference type="SAM" id="Phobius"/>
    </source>
</evidence>
<evidence type="ECO:0000256" key="2">
    <source>
        <dbReference type="ARBA" id="ARBA00022692"/>
    </source>
</evidence>
<dbReference type="KEGG" id="lak:106173471"/>
<keyword evidence="3 5" id="KW-1133">Transmembrane helix</keyword>